<dbReference type="RefSeq" id="WP_070247157.1">
    <property type="nucleotide sequence ID" value="NZ_LROM01000065.1"/>
</dbReference>
<accession>A0A1E7X169</accession>
<feature type="transmembrane region" description="Helical" evidence="7">
    <location>
        <begin position="397"/>
        <end position="422"/>
    </location>
</feature>
<dbReference type="SUPFAM" id="SSF56954">
    <property type="entry name" value="Outer membrane efflux proteins (OEP)"/>
    <property type="match status" value="1"/>
</dbReference>
<dbReference type="PATRIC" id="fig|762836.4.peg.1502"/>
<organism evidence="10 11">
    <name type="scientific">Duganella phyllosphaerae</name>
    <dbReference type="NCBI Taxonomy" id="762836"/>
    <lineage>
        <taxon>Bacteria</taxon>
        <taxon>Pseudomonadati</taxon>
        <taxon>Pseudomonadota</taxon>
        <taxon>Betaproteobacteria</taxon>
        <taxon>Burkholderiales</taxon>
        <taxon>Oxalobacteraceae</taxon>
        <taxon>Telluria group</taxon>
        <taxon>Duganella</taxon>
    </lineage>
</organism>
<sequence>MNFTHLFFALRARYKIVLVILAVTVAAALAITAMLPKVYKASTSLVLNTKGVDPVTGVTLPVQLMTGYVATQADIIRSKSVALKAVETLRLADSPAVQEQFRQARNGQGSIKEWLAGLLLAKVDVEPARDSSVLTINFRGNDPQFVAAVANAFAQGYLDFTVQLKTDPAQQASGFINTQIKVLREQYELAQSRLSKYQKENNIYSADNRVDVETARLNELSSQLVQAQGQLMEAESRSRQASGNAGASPDVLNNSLIQSLKSQLATAEARFADTSQRLASSHPQYIAAKSEVDKLRSNLDEQIRVASSGVSSSSNIYRQRENELRSALSAQKARVLELNGARDEFVVLSNEVDNARRSYESAMQRYNQTNLEGQARQSDIAVLSTAEVPGSPTSPRLIVNLLLAVVIGTILGAGAVLVLELLDQRVRSAAHMSHAFGLPVLGTIAKQRIGKRSKNTPPPALLPQPQQ</sequence>
<dbReference type="PANTHER" id="PTHR32309:SF13">
    <property type="entry name" value="FERRIC ENTEROBACTIN TRANSPORT PROTEIN FEPE"/>
    <property type="match status" value="1"/>
</dbReference>
<keyword evidence="3 7" id="KW-0812">Transmembrane</keyword>
<evidence type="ECO:0000259" key="9">
    <source>
        <dbReference type="Pfam" id="PF13807"/>
    </source>
</evidence>
<evidence type="ECO:0000256" key="7">
    <source>
        <dbReference type="SAM" id="Phobius"/>
    </source>
</evidence>
<dbReference type="PANTHER" id="PTHR32309">
    <property type="entry name" value="TYROSINE-PROTEIN KINASE"/>
    <property type="match status" value="1"/>
</dbReference>
<feature type="coiled-coil region" evidence="6">
    <location>
        <begin position="338"/>
        <end position="372"/>
    </location>
</feature>
<dbReference type="InterPro" id="IPR032807">
    <property type="entry name" value="GNVR"/>
</dbReference>
<dbReference type="NCBIfam" id="TIGR03017">
    <property type="entry name" value="EpsF"/>
    <property type="match status" value="1"/>
</dbReference>
<keyword evidence="11" id="KW-1185">Reference proteome</keyword>
<dbReference type="GO" id="GO:0005886">
    <property type="term" value="C:plasma membrane"/>
    <property type="evidence" value="ECO:0007669"/>
    <property type="project" value="UniProtKB-SubCell"/>
</dbReference>
<dbReference type="AlphaFoldDB" id="A0A1E7X169"/>
<evidence type="ECO:0000259" key="8">
    <source>
        <dbReference type="Pfam" id="PF02706"/>
    </source>
</evidence>
<keyword evidence="6" id="KW-0175">Coiled coil</keyword>
<gene>
    <name evidence="10" type="primary">etk_1</name>
    <name evidence="10" type="ORF">DUPY_14370</name>
</gene>
<dbReference type="EC" id="2.7.10.-" evidence="10"/>
<evidence type="ECO:0000256" key="1">
    <source>
        <dbReference type="ARBA" id="ARBA00004651"/>
    </source>
</evidence>
<feature type="domain" description="Tyrosine-protein kinase G-rich" evidence="9">
    <location>
        <begin position="344"/>
        <end position="418"/>
    </location>
</feature>
<keyword evidence="10" id="KW-0418">Kinase</keyword>
<evidence type="ECO:0000256" key="6">
    <source>
        <dbReference type="SAM" id="Coils"/>
    </source>
</evidence>
<dbReference type="Proteomes" id="UP000175989">
    <property type="component" value="Unassembled WGS sequence"/>
</dbReference>
<name>A0A1E7X169_9BURK</name>
<dbReference type="GO" id="GO:0004713">
    <property type="term" value="F:protein tyrosine kinase activity"/>
    <property type="evidence" value="ECO:0007669"/>
    <property type="project" value="TreeGrafter"/>
</dbReference>
<dbReference type="EMBL" id="LROM01000065">
    <property type="protein sequence ID" value="OFA05955.1"/>
    <property type="molecule type" value="Genomic_DNA"/>
</dbReference>
<evidence type="ECO:0000256" key="4">
    <source>
        <dbReference type="ARBA" id="ARBA00022989"/>
    </source>
</evidence>
<dbReference type="Pfam" id="PF13807">
    <property type="entry name" value="GNVR"/>
    <property type="match status" value="1"/>
</dbReference>
<comment type="caution">
    <text evidence="10">The sequence shown here is derived from an EMBL/GenBank/DDBJ whole genome shotgun (WGS) entry which is preliminary data.</text>
</comment>
<dbReference type="OrthoDB" id="8559110at2"/>
<evidence type="ECO:0000256" key="2">
    <source>
        <dbReference type="ARBA" id="ARBA00022475"/>
    </source>
</evidence>
<dbReference type="InterPro" id="IPR003856">
    <property type="entry name" value="LPS_length_determ_N"/>
</dbReference>
<reference evidence="11" key="1">
    <citation type="journal article" date="2016" name="Front. Microbiol.">
        <title>Molecular Keys to the Janthinobacterium and Duganella spp. Interaction with the Plant Pathogen Fusarium graminearum.</title>
        <authorList>
            <person name="Haack F.S."/>
            <person name="Poehlein A."/>
            <person name="Kroger C."/>
            <person name="Voigt C.A."/>
            <person name="Piepenbring M."/>
            <person name="Bode H.B."/>
            <person name="Daniel R."/>
            <person name="Schafer W."/>
            <person name="Streit W.R."/>
        </authorList>
    </citation>
    <scope>NUCLEOTIDE SEQUENCE [LARGE SCALE GENOMIC DNA]</scope>
    <source>
        <strain evidence="11">T54</strain>
    </source>
</reference>
<dbReference type="Pfam" id="PF02706">
    <property type="entry name" value="Wzz"/>
    <property type="match status" value="1"/>
</dbReference>
<protein>
    <submittedName>
        <fullName evidence="10">Tyrosine-protein kinase etk</fullName>
        <ecNumber evidence="10">2.7.10.-</ecNumber>
    </submittedName>
</protein>
<keyword evidence="4 7" id="KW-1133">Transmembrane helix</keyword>
<feature type="coiled-coil region" evidence="6">
    <location>
        <begin position="180"/>
        <end position="277"/>
    </location>
</feature>
<dbReference type="InterPro" id="IPR017468">
    <property type="entry name" value="Chain_len_reg_EpsF"/>
</dbReference>
<evidence type="ECO:0000313" key="11">
    <source>
        <dbReference type="Proteomes" id="UP000175989"/>
    </source>
</evidence>
<keyword evidence="2" id="KW-1003">Cell membrane</keyword>
<evidence type="ECO:0000256" key="3">
    <source>
        <dbReference type="ARBA" id="ARBA00022692"/>
    </source>
</evidence>
<feature type="domain" description="Polysaccharide chain length determinant N-terminal" evidence="8">
    <location>
        <begin position="2"/>
        <end position="88"/>
    </location>
</feature>
<proteinExistence type="predicted"/>
<dbReference type="InterPro" id="IPR050445">
    <property type="entry name" value="Bact_polysacc_biosynth/exp"/>
</dbReference>
<keyword evidence="5 7" id="KW-0472">Membrane</keyword>
<keyword evidence="10" id="KW-0808">Transferase</keyword>
<evidence type="ECO:0000313" key="10">
    <source>
        <dbReference type="EMBL" id="OFA05955.1"/>
    </source>
</evidence>
<evidence type="ECO:0000256" key="5">
    <source>
        <dbReference type="ARBA" id="ARBA00023136"/>
    </source>
</evidence>
<comment type="subcellular location">
    <subcellularLocation>
        <location evidence="1">Cell membrane</location>
        <topology evidence="1">Multi-pass membrane protein</topology>
    </subcellularLocation>
</comment>